<dbReference type="EMBL" id="CM017617">
    <property type="protein sequence ID" value="TYI14707.1"/>
    <property type="molecule type" value="Genomic_DNA"/>
</dbReference>
<sequence>MFRPNSLTTTIVSISLTKKFLKSSEKSMAGIPLMEDRRMSPSSMTKPPLKITSPDSETFLPIGFFFQETSLIGIMSTTILSIESFPTSLNLTFLVLHSSSVNVSIQVRSSDETVKAEAIIYFFSKFF</sequence>
<reference evidence="1 2" key="1">
    <citation type="submission" date="2019-07" db="EMBL/GenBank/DDBJ databases">
        <title>WGS assembly of Gossypium tomentosum.</title>
        <authorList>
            <person name="Chen Z.J."/>
            <person name="Sreedasyam A."/>
            <person name="Ando A."/>
            <person name="Song Q."/>
            <person name="De L."/>
            <person name="Hulse-Kemp A."/>
            <person name="Ding M."/>
            <person name="Ye W."/>
            <person name="Kirkbride R."/>
            <person name="Jenkins J."/>
            <person name="Plott C."/>
            <person name="Lovell J."/>
            <person name="Lin Y.-M."/>
            <person name="Vaughn R."/>
            <person name="Liu B."/>
            <person name="Li W."/>
            <person name="Simpson S."/>
            <person name="Scheffler B."/>
            <person name="Saski C."/>
            <person name="Grover C."/>
            <person name="Hu G."/>
            <person name="Conover J."/>
            <person name="Carlson J."/>
            <person name="Shu S."/>
            <person name="Boston L."/>
            <person name="Williams M."/>
            <person name="Peterson D."/>
            <person name="Mcgee K."/>
            <person name="Jones D."/>
            <person name="Wendel J."/>
            <person name="Stelly D."/>
            <person name="Grimwood J."/>
            <person name="Schmutz J."/>
        </authorList>
    </citation>
    <scope>NUCLEOTIDE SEQUENCE [LARGE SCALE GENOMIC DNA]</scope>
    <source>
        <strain evidence="1">7179.01</strain>
    </source>
</reference>
<organism evidence="1 2">
    <name type="scientific">Gossypium tomentosum</name>
    <name type="common">Hawaiian cotton</name>
    <name type="synonym">Gossypium sandvicense</name>
    <dbReference type="NCBI Taxonomy" id="34277"/>
    <lineage>
        <taxon>Eukaryota</taxon>
        <taxon>Viridiplantae</taxon>
        <taxon>Streptophyta</taxon>
        <taxon>Embryophyta</taxon>
        <taxon>Tracheophyta</taxon>
        <taxon>Spermatophyta</taxon>
        <taxon>Magnoliopsida</taxon>
        <taxon>eudicotyledons</taxon>
        <taxon>Gunneridae</taxon>
        <taxon>Pentapetalae</taxon>
        <taxon>rosids</taxon>
        <taxon>malvids</taxon>
        <taxon>Malvales</taxon>
        <taxon>Malvaceae</taxon>
        <taxon>Malvoideae</taxon>
        <taxon>Gossypium</taxon>
    </lineage>
</organism>
<keyword evidence="2" id="KW-1185">Reference proteome</keyword>
<gene>
    <name evidence="1" type="ORF">ES332_A08G138800v1</name>
</gene>
<evidence type="ECO:0000313" key="1">
    <source>
        <dbReference type="EMBL" id="TYI14707.1"/>
    </source>
</evidence>
<accession>A0A5D2PEW3</accession>
<dbReference type="Proteomes" id="UP000322667">
    <property type="component" value="Chromosome A08"/>
</dbReference>
<evidence type="ECO:0000313" key="2">
    <source>
        <dbReference type="Proteomes" id="UP000322667"/>
    </source>
</evidence>
<dbReference type="AlphaFoldDB" id="A0A5D2PEW3"/>
<proteinExistence type="predicted"/>
<name>A0A5D2PEW3_GOSTO</name>
<protein>
    <submittedName>
        <fullName evidence="1">Uncharacterized protein</fullName>
    </submittedName>
</protein>